<accession>A0A2S5KNF1</accession>
<comment type="caution">
    <text evidence="2">The sequence shown here is derived from an EMBL/GenBank/DDBJ whole genome shotgun (WGS) entry which is preliminary data.</text>
</comment>
<protein>
    <submittedName>
        <fullName evidence="2">Uncharacterized protein</fullName>
    </submittedName>
</protein>
<name>A0A2S5KNF1_9PROT</name>
<feature type="region of interest" description="Disordered" evidence="1">
    <location>
        <begin position="1"/>
        <end position="22"/>
    </location>
</feature>
<evidence type="ECO:0000313" key="3">
    <source>
        <dbReference type="Proteomes" id="UP000238196"/>
    </source>
</evidence>
<proteinExistence type="predicted"/>
<reference evidence="2 3" key="1">
    <citation type="submission" date="2018-02" db="EMBL/GenBank/DDBJ databases">
        <title>novel marine gammaproteobacteria from coastal saline agro ecosystem.</title>
        <authorList>
            <person name="Krishnan R."/>
            <person name="Ramesh Kumar N."/>
        </authorList>
    </citation>
    <scope>NUCLEOTIDE SEQUENCE [LARGE SCALE GENOMIC DNA]</scope>
    <source>
        <strain evidence="2 3">228</strain>
    </source>
</reference>
<dbReference type="EMBL" id="PRLP01000055">
    <property type="protein sequence ID" value="PPC76242.1"/>
    <property type="molecule type" value="Genomic_DNA"/>
</dbReference>
<evidence type="ECO:0000256" key="1">
    <source>
        <dbReference type="SAM" id="MobiDB-lite"/>
    </source>
</evidence>
<organism evidence="2 3">
    <name type="scientific">Proteobacteria bacterium 228</name>
    <dbReference type="NCBI Taxonomy" id="2083153"/>
    <lineage>
        <taxon>Bacteria</taxon>
        <taxon>Pseudomonadati</taxon>
        <taxon>Pseudomonadota</taxon>
    </lineage>
</organism>
<evidence type="ECO:0000313" key="2">
    <source>
        <dbReference type="EMBL" id="PPC76242.1"/>
    </source>
</evidence>
<sequence length="93" mass="9580">MAIVIPCNASQRHRPSAEVASDSALHDRLSKVVSGGEGGYDLLHASDGLLSRGAPTVTIASLTDAGCRRAMVTDSAARKWQQEGVAGEDSSAS</sequence>
<dbReference type="AlphaFoldDB" id="A0A2S5KNF1"/>
<dbReference type="Proteomes" id="UP000238196">
    <property type="component" value="Unassembled WGS sequence"/>
</dbReference>
<gene>
    <name evidence="2" type="ORF">C4K68_16530</name>
</gene>